<dbReference type="Proteomes" id="UP001214201">
    <property type="component" value="Chromosome"/>
</dbReference>
<feature type="compositionally biased region" description="Basic and acidic residues" evidence="1">
    <location>
        <begin position="94"/>
        <end position="105"/>
    </location>
</feature>
<proteinExistence type="predicted"/>
<dbReference type="SUPFAM" id="SSF160059">
    <property type="entry name" value="PriA/YqbF domain"/>
    <property type="match status" value="1"/>
</dbReference>
<feature type="region of interest" description="Disordered" evidence="1">
    <location>
        <begin position="94"/>
        <end position="138"/>
    </location>
</feature>
<dbReference type="Gene3D" id="3.40.5.80">
    <property type="match status" value="1"/>
</dbReference>
<gene>
    <name evidence="2" type="ORF">K6978_06390</name>
</gene>
<feature type="compositionally biased region" description="Basic and acidic residues" evidence="1">
    <location>
        <begin position="127"/>
        <end position="138"/>
    </location>
</feature>
<dbReference type="EMBL" id="CP082214">
    <property type="protein sequence ID" value="WDM72767.1"/>
    <property type="molecule type" value="Genomic_DNA"/>
</dbReference>
<organism evidence="2 3">
    <name type="scientific">Xanthomonas cucurbitae</name>
    <dbReference type="NCBI Taxonomy" id="56453"/>
    <lineage>
        <taxon>Bacteria</taxon>
        <taxon>Pseudomonadati</taxon>
        <taxon>Pseudomonadota</taxon>
        <taxon>Gammaproteobacteria</taxon>
        <taxon>Lysobacterales</taxon>
        <taxon>Lysobacteraceae</taxon>
        <taxon>Xanthomonas</taxon>
    </lineage>
</organism>
<evidence type="ECO:0008006" key="4">
    <source>
        <dbReference type="Google" id="ProtNLM"/>
    </source>
</evidence>
<accession>A0ABY7YFU3</accession>
<dbReference type="RefSeq" id="WP_274396985.1">
    <property type="nucleotide sequence ID" value="NZ_CP082213.1"/>
</dbReference>
<sequence>MAIDKVTVKSKSERGRWRAGLHFTRAGRSLSADDELSEEQLRAIAEDPELVVAPYLESDEERVVREAQAIAQAAEKAAADRVAADKRAAKKAEADRIAADKKAADKAAAVKKASASGAASGKSNKAAADESDKDKRGE</sequence>
<evidence type="ECO:0000313" key="2">
    <source>
        <dbReference type="EMBL" id="WDM72767.1"/>
    </source>
</evidence>
<evidence type="ECO:0000313" key="3">
    <source>
        <dbReference type="Proteomes" id="UP001214201"/>
    </source>
</evidence>
<evidence type="ECO:0000256" key="1">
    <source>
        <dbReference type="SAM" id="MobiDB-lite"/>
    </source>
</evidence>
<name>A0ABY7YFU3_9XANT</name>
<protein>
    <recommendedName>
        <fullName evidence="4">Mu-like prophage FluMu N-terminal domain-containing protein</fullName>
    </recommendedName>
</protein>
<reference evidence="2 3" key="1">
    <citation type="submission" date="2021-08" db="EMBL/GenBank/DDBJ databases">
        <title>Genome sequences of Xanthomonas cucurbitae isolates from 5 Midwestern US states.</title>
        <authorList>
            <person name="Hind S.R."/>
        </authorList>
    </citation>
    <scope>NUCLEOTIDE SEQUENCE [LARGE SCALE GENOMIC DNA]</scope>
    <source>
        <strain evidence="2 3">OH_261</strain>
    </source>
</reference>
<keyword evidence="3" id="KW-1185">Reference proteome</keyword>
<feature type="compositionally biased region" description="Low complexity" evidence="1">
    <location>
        <begin position="106"/>
        <end position="126"/>
    </location>
</feature>